<reference evidence="2 3" key="1">
    <citation type="submission" date="2016-07" db="EMBL/GenBank/DDBJ databases">
        <title>Pervasive Adenine N6-methylation of Active Genes in Fungi.</title>
        <authorList>
            <consortium name="DOE Joint Genome Institute"/>
            <person name="Mondo S.J."/>
            <person name="Dannebaum R.O."/>
            <person name="Kuo R.C."/>
            <person name="Labutti K."/>
            <person name="Haridas S."/>
            <person name="Kuo A."/>
            <person name="Salamov A."/>
            <person name="Ahrendt S.R."/>
            <person name="Lipzen A."/>
            <person name="Sullivan W."/>
            <person name="Andreopoulos W.B."/>
            <person name="Clum A."/>
            <person name="Lindquist E."/>
            <person name="Daum C."/>
            <person name="Ramamoorthy G.K."/>
            <person name="Gryganskyi A."/>
            <person name="Culley D."/>
            <person name="Magnuson J.K."/>
            <person name="James T.Y."/>
            <person name="O'Malley M.A."/>
            <person name="Stajich J.E."/>
            <person name="Spatafora J.W."/>
            <person name="Visel A."/>
            <person name="Grigoriev I.V."/>
        </authorList>
    </citation>
    <scope>NUCLEOTIDE SEQUENCE [LARGE SCALE GENOMIC DNA]</scope>
    <source>
        <strain evidence="2 3">JEL800</strain>
    </source>
</reference>
<accession>A0A1Y2CI89</accession>
<feature type="region of interest" description="Disordered" evidence="1">
    <location>
        <begin position="86"/>
        <end position="108"/>
    </location>
</feature>
<feature type="compositionally biased region" description="Polar residues" evidence="1">
    <location>
        <begin position="40"/>
        <end position="59"/>
    </location>
</feature>
<name>A0A1Y2CI89_9FUNG</name>
<feature type="region of interest" description="Disordered" evidence="1">
    <location>
        <begin position="1"/>
        <end position="59"/>
    </location>
</feature>
<protein>
    <submittedName>
        <fullName evidence="2">Uncharacterized protein</fullName>
    </submittedName>
</protein>
<sequence length="135" mass="14886">MSGNPNRFPHDRRPHQAQSQGTKLYQTASTRPNNGAAPPTNVTSAAPSLNTFSFRPQSTGTALYTTGSASKAFESVGKGGLRFDLKQQPQKQQQQPQQHQRSSSNSTAAILQTWKEWLNGRNGLGQLLIQQRQRL</sequence>
<feature type="compositionally biased region" description="Low complexity" evidence="1">
    <location>
        <begin position="86"/>
        <end position="100"/>
    </location>
</feature>
<evidence type="ECO:0000313" key="3">
    <source>
        <dbReference type="Proteomes" id="UP000193642"/>
    </source>
</evidence>
<evidence type="ECO:0000256" key="1">
    <source>
        <dbReference type="SAM" id="MobiDB-lite"/>
    </source>
</evidence>
<gene>
    <name evidence="2" type="ORF">BCR33DRAFT_783242</name>
</gene>
<evidence type="ECO:0000313" key="2">
    <source>
        <dbReference type="EMBL" id="ORY46760.1"/>
    </source>
</evidence>
<proteinExistence type="predicted"/>
<dbReference type="EMBL" id="MCGO01000015">
    <property type="protein sequence ID" value="ORY46760.1"/>
    <property type="molecule type" value="Genomic_DNA"/>
</dbReference>
<dbReference type="Proteomes" id="UP000193642">
    <property type="component" value="Unassembled WGS sequence"/>
</dbReference>
<dbReference type="AlphaFoldDB" id="A0A1Y2CI89"/>
<comment type="caution">
    <text evidence="2">The sequence shown here is derived from an EMBL/GenBank/DDBJ whole genome shotgun (WGS) entry which is preliminary data.</text>
</comment>
<feature type="compositionally biased region" description="Polar residues" evidence="1">
    <location>
        <begin position="16"/>
        <end position="33"/>
    </location>
</feature>
<organism evidence="2 3">
    <name type="scientific">Rhizoclosmatium globosum</name>
    <dbReference type="NCBI Taxonomy" id="329046"/>
    <lineage>
        <taxon>Eukaryota</taxon>
        <taxon>Fungi</taxon>
        <taxon>Fungi incertae sedis</taxon>
        <taxon>Chytridiomycota</taxon>
        <taxon>Chytridiomycota incertae sedis</taxon>
        <taxon>Chytridiomycetes</taxon>
        <taxon>Chytridiales</taxon>
        <taxon>Chytriomycetaceae</taxon>
        <taxon>Rhizoclosmatium</taxon>
    </lineage>
</organism>
<keyword evidence="3" id="KW-1185">Reference proteome</keyword>